<dbReference type="GO" id="GO:0005634">
    <property type="term" value="C:nucleus"/>
    <property type="evidence" value="ECO:0000318"/>
    <property type="project" value="GO_Central"/>
</dbReference>
<evidence type="ECO:0000256" key="10">
    <source>
        <dbReference type="SAM" id="MobiDB-lite"/>
    </source>
</evidence>
<dbReference type="Pfam" id="PF02005">
    <property type="entry name" value="TRM"/>
    <property type="match status" value="1"/>
</dbReference>
<evidence type="ECO:0000256" key="2">
    <source>
        <dbReference type="ARBA" id="ARBA00022603"/>
    </source>
</evidence>
<evidence type="ECO:0000256" key="4">
    <source>
        <dbReference type="ARBA" id="ARBA00022691"/>
    </source>
</evidence>
<dbReference type="SUPFAM" id="SSF53335">
    <property type="entry name" value="S-adenosyl-L-methionine-dependent methyltransferases"/>
    <property type="match status" value="1"/>
</dbReference>
<dbReference type="Proteomes" id="UP000002277">
    <property type="component" value="Unplaced"/>
</dbReference>
<evidence type="ECO:0000256" key="5">
    <source>
        <dbReference type="ARBA" id="ARBA00022694"/>
    </source>
</evidence>
<evidence type="ECO:0000256" key="7">
    <source>
        <dbReference type="ARBA" id="ARBA00039099"/>
    </source>
</evidence>
<dbReference type="GO" id="GO:0002940">
    <property type="term" value="P:tRNA N2-guanine methylation"/>
    <property type="evidence" value="ECO:0000318"/>
    <property type="project" value="GO_Central"/>
</dbReference>
<dbReference type="AlphaFoldDB" id="A0A2I3S380"/>
<dbReference type="GO" id="GO:0000049">
    <property type="term" value="F:tRNA binding"/>
    <property type="evidence" value="ECO:0007669"/>
    <property type="project" value="UniProtKB-UniRule"/>
</dbReference>
<feature type="region of interest" description="Disordered" evidence="10">
    <location>
        <begin position="467"/>
        <end position="488"/>
    </location>
</feature>
<evidence type="ECO:0000313" key="11">
    <source>
        <dbReference type="Ensembl" id="ENSPTRP00000071460.1"/>
    </source>
</evidence>
<dbReference type="Gene3D" id="3.40.50.150">
    <property type="entry name" value="Vaccinia Virus protein VP39"/>
    <property type="match status" value="1"/>
</dbReference>
<keyword evidence="3 9" id="KW-0808">Transferase</keyword>
<dbReference type="InterPro" id="IPR002905">
    <property type="entry name" value="Trm1"/>
</dbReference>
<dbReference type="EC" id="2.1.1.216" evidence="7 9"/>
<keyword evidence="4 9" id="KW-0949">S-adenosyl-L-methionine</keyword>
<name>A0A2I3S380_PANTR</name>
<protein>
    <recommendedName>
        <fullName evidence="7 9">tRNA (guanine(26)-N(2))-dimethyltransferase</fullName>
        <ecNumber evidence="7 9">2.1.1.216</ecNumber>
    </recommendedName>
</protein>
<keyword evidence="1 9" id="KW-0820">tRNA-binding</keyword>
<dbReference type="InParanoid" id="A0A2I3S380"/>
<dbReference type="Gene3D" id="3.30.56.70">
    <property type="entry name" value="N2,N2-dimethylguanosine tRNA methyltransferase, C-terminal domain"/>
    <property type="match status" value="1"/>
</dbReference>
<sequence>DRGLAVFSPRVLSKHRWEKGSGLPNPAAMESGTGPCGEERPREVQQTTVTEGAAKIPFARIQLGAKGIQIKVPGEKDTQKVVVELSKQEEEKVEPKGSENLASGDQPRTATVWEICEEGLHVLEGLAASGLLSIRFALEVPGAQICGCKRYLCRGCGSHTLECPSQVDGWMLMYQHQRVSERFDVTHLDPYGSPAPFLDAAVLAVSEGELLCVTRTDTAVLARNSGEMCYSKFGAMALKSRACHEMALRIVLHSLDLRANCYQRFVVPLLSISADFYVRVFVRVFTGQPKVKASAMGCGSFHLQRLGKASGVPRGRVKSSVACREHCGQRHQLGCSMWAEPIHDLDFVGCVLEAVSANPGRFHTSEVLSVMTEELPELSSTILCHTPSLLPLRSALLHAHFRVSLSHACKNAVKTYKECPVKQERLSETSPASRILSVEPRLQANFTIREDANPSSRQRRLKRFRANPEANWGPQPHAWPGSKAAGEAIEERRRLLPKEWKEPPEDRAQRAALLKTFPCKREGTCQCGDQCCYSHSPLTPGVSADAALDCPETSNHRPPGPGAATGPGID</sequence>
<reference evidence="11" key="1">
    <citation type="submission" date="2025-08" db="UniProtKB">
        <authorList>
            <consortium name="Ensembl"/>
        </authorList>
    </citation>
    <scope>IDENTIFICATION</scope>
</reference>
<keyword evidence="2 9" id="KW-0489">Methyltransferase</keyword>
<comment type="catalytic activity">
    <reaction evidence="8 9">
        <text>guanosine(26) in tRNA + 2 S-adenosyl-L-methionine = N(2)-dimethylguanosine(26) in tRNA + 2 S-adenosyl-L-homocysteine + 2 H(+)</text>
        <dbReference type="Rhea" id="RHEA:43140"/>
        <dbReference type="Rhea" id="RHEA-COMP:10359"/>
        <dbReference type="Rhea" id="RHEA-COMP:10360"/>
        <dbReference type="ChEBI" id="CHEBI:15378"/>
        <dbReference type="ChEBI" id="CHEBI:57856"/>
        <dbReference type="ChEBI" id="CHEBI:59789"/>
        <dbReference type="ChEBI" id="CHEBI:74269"/>
        <dbReference type="ChEBI" id="CHEBI:74513"/>
        <dbReference type="EC" id="2.1.1.216"/>
    </reaction>
</comment>
<evidence type="ECO:0000256" key="1">
    <source>
        <dbReference type="ARBA" id="ARBA00022555"/>
    </source>
</evidence>
<keyword evidence="12" id="KW-1185">Reference proteome</keyword>
<dbReference type="InterPro" id="IPR042296">
    <property type="entry name" value="tRNA_met_Trm1_C"/>
</dbReference>
<evidence type="ECO:0000256" key="3">
    <source>
        <dbReference type="ARBA" id="ARBA00022679"/>
    </source>
</evidence>
<comment type="similarity">
    <text evidence="9">Belongs to the class I-like SAM-binding methyltransferase superfamily. Trm1 family.</text>
</comment>
<dbReference type="PROSITE" id="PS51626">
    <property type="entry name" value="SAM_MT_TRM1"/>
    <property type="match status" value="1"/>
</dbReference>
<dbReference type="Ensembl" id="ENSPTRT00000092588.1">
    <property type="protein sequence ID" value="ENSPTRP00000071460.1"/>
    <property type="gene ID" value="ENSPTRG00000050421.1"/>
</dbReference>
<dbReference type="PANTHER" id="PTHR10631:SF3">
    <property type="entry name" value="TRNA (GUANINE(26)-N(2))-DIMETHYLTRANSFERASE"/>
    <property type="match status" value="1"/>
</dbReference>
<evidence type="ECO:0000313" key="12">
    <source>
        <dbReference type="Proteomes" id="UP000002277"/>
    </source>
</evidence>
<keyword evidence="5 9" id="KW-0819">tRNA processing</keyword>
<dbReference type="PANTHER" id="PTHR10631">
    <property type="entry name" value="N 2 ,N 2 -DIMETHYLGUANOSINE TRNA METHYLTRANSFERASE"/>
    <property type="match status" value="1"/>
</dbReference>
<evidence type="ECO:0000256" key="9">
    <source>
        <dbReference type="PROSITE-ProRule" id="PRU00958"/>
    </source>
</evidence>
<keyword evidence="6 9" id="KW-0694">RNA-binding</keyword>
<dbReference type="GO" id="GO:0160104">
    <property type="term" value="F:tRNA (guanine(26)-N2)-dimethyltransferase activity"/>
    <property type="evidence" value="ECO:0007669"/>
    <property type="project" value="UniProtKB-UniRule"/>
</dbReference>
<evidence type="ECO:0000256" key="8">
    <source>
        <dbReference type="ARBA" id="ARBA00051897"/>
    </source>
</evidence>
<feature type="region of interest" description="Disordered" evidence="10">
    <location>
        <begin position="17"/>
        <end position="42"/>
    </location>
</feature>
<organism evidence="11 12">
    <name type="scientific">Pan troglodytes</name>
    <name type="common">Chimpanzee</name>
    <dbReference type="NCBI Taxonomy" id="9598"/>
    <lineage>
        <taxon>Eukaryota</taxon>
        <taxon>Metazoa</taxon>
        <taxon>Chordata</taxon>
        <taxon>Craniata</taxon>
        <taxon>Vertebrata</taxon>
        <taxon>Euteleostomi</taxon>
        <taxon>Mammalia</taxon>
        <taxon>Eutheria</taxon>
        <taxon>Euarchontoglires</taxon>
        <taxon>Primates</taxon>
        <taxon>Haplorrhini</taxon>
        <taxon>Catarrhini</taxon>
        <taxon>Hominidae</taxon>
        <taxon>Pan</taxon>
    </lineage>
</organism>
<dbReference type="GeneTree" id="ENSGT00530000063646"/>
<reference evidence="11" key="2">
    <citation type="submission" date="2025-09" db="UniProtKB">
        <authorList>
            <consortium name="Ensembl"/>
        </authorList>
    </citation>
    <scope>IDENTIFICATION</scope>
</reference>
<accession>A0A2I3S380</accession>
<evidence type="ECO:0000256" key="6">
    <source>
        <dbReference type="ARBA" id="ARBA00022884"/>
    </source>
</evidence>
<feature type="region of interest" description="Disordered" evidence="10">
    <location>
        <begin position="549"/>
        <end position="570"/>
    </location>
</feature>
<proteinExistence type="inferred from homology"/>
<dbReference type="InterPro" id="IPR029063">
    <property type="entry name" value="SAM-dependent_MTases_sf"/>
</dbReference>